<keyword evidence="5 9" id="KW-0798">TonB box</keyword>
<keyword evidence="7 8" id="KW-0998">Cell outer membrane</keyword>
<organism evidence="12 13">
    <name type="scientific">Gluconacetobacter tumulicola</name>
    <dbReference type="NCBI Taxonomy" id="1017177"/>
    <lineage>
        <taxon>Bacteria</taxon>
        <taxon>Pseudomonadati</taxon>
        <taxon>Pseudomonadota</taxon>
        <taxon>Alphaproteobacteria</taxon>
        <taxon>Acetobacterales</taxon>
        <taxon>Acetobacteraceae</taxon>
        <taxon>Gluconacetobacter</taxon>
    </lineage>
</organism>
<dbReference type="InterPro" id="IPR012910">
    <property type="entry name" value="Plug_dom"/>
</dbReference>
<evidence type="ECO:0000259" key="11">
    <source>
        <dbReference type="Pfam" id="PF07715"/>
    </source>
</evidence>
<evidence type="ECO:0000256" key="3">
    <source>
        <dbReference type="ARBA" id="ARBA00022452"/>
    </source>
</evidence>
<dbReference type="Gene3D" id="2.40.170.20">
    <property type="entry name" value="TonB-dependent receptor, beta-barrel domain"/>
    <property type="match status" value="1"/>
</dbReference>
<sequence>MVAAPMPEPSAPESVVVTGSMLQTSNNSNANPVQIITARDIQRTSATTLSDYLQRLPSMGTSGTYNTSTNGGGGIACPDIRNLGSNRVLVLVDGKRQVQNGGAGSSCVDLNTIPASMVESVEILKDGGSELYGADAVSGVINVKLKHDLTTGNVTLKGGLTQYGDNRTGMISAIKGFDFDHHRGNITIGGQYLTQGSIMQRDRAWGYNPQINNPAPGGTIVHGSGITPTATPIVGGVEMFPNGNGGFSPLTASERYNYGPQGTLYQYVQSSAVTGDAHYDVSDHLTLYANARYTHKSSQAQLSSEPLTGSVGVNDLPAAFVLPAGNPYNVWGKNVSMYKRTTEFGPRQYDSANDTWQVVAGGKGTIVDNWKYDASMTYGQTQNTMRTQGMVNYADIMQELGVSTAGRGVSYNPSVCTSQPGCTLFNPFQTWPDSAVNYAKHTEVDHATYQLRDFNLRVNNNEVVKLPYEGGGPIGLALGLEHRSEQLSYYADPEVQAGNIAGSYTSSTSGGFNATEIYGEAKIPLLHDVRFARDLTIDAQGRWSHYNTFGNAQNWKTSINWAPVRDIRFRATLGTSFRQPNVYELYGGQSVGYPAAVDPCTRPSYYGATAATVEANCARYGANLAHPSQAYANQLPTLEGGNPKLRPEIGRTYTFGTVVTPRWVPGLSASVEYWHTSLQNTIGSVGTQYIVDQCYTGSSPGYCADISPRDANGQITMVNATMQNLGTMNTDGIDFDLDYRIRLTSLDVLSVSNNFQELIAYNVRPYAGSPVLNGAGRLYYAGGGAYAGAGVAHPRVSDYATVTWTHGPYSITYMMNYIGGMKLNNGSKDLLPASATYYKVPGIFTQDITLGYRLRQWTFQAGVNNLFDKNPPFVPDGVINTDLAAYGQNVIGRYAFLQAGMDF</sequence>
<accession>A0A7W4JF73</accession>
<dbReference type="InterPro" id="IPR039426">
    <property type="entry name" value="TonB-dep_rcpt-like"/>
</dbReference>
<dbReference type="Gene3D" id="2.170.130.10">
    <property type="entry name" value="TonB-dependent receptor, plug domain"/>
    <property type="match status" value="1"/>
</dbReference>
<evidence type="ECO:0000256" key="2">
    <source>
        <dbReference type="ARBA" id="ARBA00022448"/>
    </source>
</evidence>
<evidence type="ECO:0000256" key="1">
    <source>
        <dbReference type="ARBA" id="ARBA00004571"/>
    </source>
</evidence>
<dbReference type="PROSITE" id="PS52016">
    <property type="entry name" value="TONB_DEPENDENT_REC_3"/>
    <property type="match status" value="1"/>
</dbReference>
<comment type="subcellular location">
    <subcellularLocation>
        <location evidence="1 8">Cell outer membrane</location>
        <topology evidence="1 8">Multi-pass membrane protein</topology>
    </subcellularLocation>
</comment>
<protein>
    <submittedName>
        <fullName evidence="12">TonB-dependent receptor</fullName>
    </submittedName>
</protein>
<dbReference type="EMBL" id="JABEQL010000017">
    <property type="protein sequence ID" value="MBB2180063.1"/>
    <property type="molecule type" value="Genomic_DNA"/>
</dbReference>
<dbReference type="GO" id="GO:0009279">
    <property type="term" value="C:cell outer membrane"/>
    <property type="evidence" value="ECO:0007669"/>
    <property type="project" value="UniProtKB-SubCell"/>
</dbReference>
<keyword evidence="2 8" id="KW-0813">Transport</keyword>
<evidence type="ECO:0000256" key="6">
    <source>
        <dbReference type="ARBA" id="ARBA00023136"/>
    </source>
</evidence>
<evidence type="ECO:0000313" key="12">
    <source>
        <dbReference type="EMBL" id="MBB2180063.1"/>
    </source>
</evidence>
<dbReference type="SUPFAM" id="SSF56935">
    <property type="entry name" value="Porins"/>
    <property type="match status" value="1"/>
</dbReference>
<keyword evidence="13" id="KW-1185">Reference proteome</keyword>
<evidence type="ECO:0000313" key="13">
    <source>
        <dbReference type="Proteomes" id="UP000525623"/>
    </source>
</evidence>
<proteinExistence type="inferred from homology"/>
<evidence type="ECO:0000256" key="5">
    <source>
        <dbReference type="ARBA" id="ARBA00023077"/>
    </source>
</evidence>
<dbReference type="PANTHER" id="PTHR47234">
    <property type="match status" value="1"/>
</dbReference>
<evidence type="ECO:0000256" key="4">
    <source>
        <dbReference type="ARBA" id="ARBA00022692"/>
    </source>
</evidence>
<keyword evidence="4 8" id="KW-0812">Transmembrane</keyword>
<gene>
    <name evidence="12" type="ORF">HLH29_12925</name>
</gene>
<dbReference type="AlphaFoldDB" id="A0A7W4JF73"/>
<evidence type="ECO:0000259" key="10">
    <source>
        <dbReference type="Pfam" id="PF00593"/>
    </source>
</evidence>
<keyword evidence="6 8" id="KW-0472">Membrane</keyword>
<evidence type="ECO:0000256" key="9">
    <source>
        <dbReference type="RuleBase" id="RU003357"/>
    </source>
</evidence>
<feature type="domain" description="TonB-dependent receptor plug" evidence="11">
    <location>
        <begin position="28"/>
        <end position="140"/>
    </location>
</feature>
<name>A0A7W4JF73_9PROT</name>
<dbReference type="InterPro" id="IPR036942">
    <property type="entry name" value="Beta-barrel_TonB_sf"/>
</dbReference>
<reference evidence="12 13" key="1">
    <citation type="submission" date="2020-04" db="EMBL/GenBank/DDBJ databases">
        <title>Description of novel Gluconacetobacter.</title>
        <authorList>
            <person name="Sombolestani A."/>
        </authorList>
    </citation>
    <scope>NUCLEOTIDE SEQUENCE [LARGE SCALE GENOMIC DNA]</scope>
    <source>
        <strain evidence="12 13">LMG 27725</strain>
    </source>
</reference>
<dbReference type="Pfam" id="PF07715">
    <property type="entry name" value="Plug"/>
    <property type="match status" value="1"/>
</dbReference>
<evidence type="ECO:0000256" key="8">
    <source>
        <dbReference type="PROSITE-ProRule" id="PRU01360"/>
    </source>
</evidence>
<dbReference type="InterPro" id="IPR000531">
    <property type="entry name" value="Beta-barrel_TonB"/>
</dbReference>
<keyword evidence="3 8" id="KW-1134">Transmembrane beta strand</keyword>
<dbReference type="PANTHER" id="PTHR47234:SF2">
    <property type="entry name" value="TONB-DEPENDENT RECEPTOR"/>
    <property type="match status" value="1"/>
</dbReference>
<evidence type="ECO:0000256" key="7">
    <source>
        <dbReference type="ARBA" id="ARBA00023237"/>
    </source>
</evidence>
<comment type="caution">
    <text evidence="12">The sequence shown here is derived from an EMBL/GenBank/DDBJ whole genome shotgun (WGS) entry which is preliminary data.</text>
</comment>
<keyword evidence="12" id="KW-0675">Receptor</keyword>
<comment type="similarity">
    <text evidence="8 9">Belongs to the TonB-dependent receptor family.</text>
</comment>
<dbReference type="Pfam" id="PF00593">
    <property type="entry name" value="TonB_dep_Rec_b-barrel"/>
    <property type="match status" value="1"/>
</dbReference>
<dbReference type="Proteomes" id="UP000525623">
    <property type="component" value="Unassembled WGS sequence"/>
</dbReference>
<dbReference type="InterPro" id="IPR037066">
    <property type="entry name" value="Plug_dom_sf"/>
</dbReference>
<feature type="domain" description="TonB-dependent receptor-like beta-barrel" evidence="10">
    <location>
        <begin position="334"/>
        <end position="866"/>
    </location>
</feature>